<dbReference type="PANTHER" id="PTHR47529">
    <property type="entry name" value="PEPTIDYL-PROLYL CIS-TRANS ISOMERASE D"/>
    <property type="match status" value="1"/>
</dbReference>
<dbReference type="SUPFAM" id="SSF54534">
    <property type="entry name" value="FKBP-like"/>
    <property type="match status" value="1"/>
</dbReference>
<keyword evidence="6" id="KW-1133">Transmembrane helix</keyword>
<keyword evidence="4" id="KW-0997">Cell inner membrane</keyword>
<evidence type="ECO:0000256" key="4">
    <source>
        <dbReference type="ARBA" id="ARBA00022519"/>
    </source>
</evidence>
<dbReference type="InterPro" id="IPR046357">
    <property type="entry name" value="PPIase_dom_sf"/>
</dbReference>
<reference evidence="15 16" key="1">
    <citation type="submission" date="2016-11" db="EMBL/GenBank/DDBJ databases">
        <authorList>
            <person name="Jaros S."/>
            <person name="Januszkiewicz K."/>
            <person name="Wedrychowicz H."/>
        </authorList>
    </citation>
    <scope>NUCLEOTIDE SEQUENCE [LARGE SCALE GENOMIC DNA]</scope>
    <source>
        <strain evidence="15 16">DSM 100565</strain>
    </source>
</reference>
<organism evidence="15 16">
    <name type="scientific">Wenxinia saemankumensis</name>
    <dbReference type="NCBI Taxonomy" id="1447782"/>
    <lineage>
        <taxon>Bacteria</taxon>
        <taxon>Pseudomonadati</taxon>
        <taxon>Pseudomonadota</taxon>
        <taxon>Alphaproteobacteria</taxon>
        <taxon>Rhodobacterales</taxon>
        <taxon>Roseobacteraceae</taxon>
        <taxon>Wenxinia</taxon>
    </lineage>
</organism>
<evidence type="ECO:0000256" key="2">
    <source>
        <dbReference type="ARBA" id="ARBA00018370"/>
    </source>
</evidence>
<evidence type="ECO:0000259" key="14">
    <source>
        <dbReference type="Pfam" id="PF13145"/>
    </source>
</evidence>
<dbReference type="InterPro" id="IPR027304">
    <property type="entry name" value="Trigger_fact/SurA_dom_sf"/>
</dbReference>
<keyword evidence="15" id="KW-0413">Isomerase</keyword>
<accession>A0A1M6D628</accession>
<dbReference type="GO" id="GO:0003755">
    <property type="term" value="F:peptidyl-prolyl cis-trans isomerase activity"/>
    <property type="evidence" value="ECO:0007669"/>
    <property type="project" value="InterPro"/>
</dbReference>
<evidence type="ECO:0000313" key="16">
    <source>
        <dbReference type="Proteomes" id="UP000184292"/>
    </source>
</evidence>
<gene>
    <name evidence="15" type="ORF">SAMN05444417_1531</name>
</gene>
<proteinExistence type="inferred from homology"/>
<dbReference type="GO" id="GO:0005886">
    <property type="term" value="C:plasma membrane"/>
    <property type="evidence" value="ECO:0007669"/>
    <property type="project" value="UniProtKB-SubCell"/>
</dbReference>
<keyword evidence="5" id="KW-0812">Transmembrane</keyword>
<keyword evidence="7" id="KW-0472">Membrane</keyword>
<evidence type="ECO:0000256" key="12">
    <source>
        <dbReference type="ARBA" id="ARBA00040743"/>
    </source>
</evidence>
<evidence type="ECO:0000256" key="3">
    <source>
        <dbReference type="ARBA" id="ARBA00022475"/>
    </source>
</evidence>
<evidence type="ECO:0000256" key="7">
    <source>
        <dbReference type="ARBA" id="ARBA00023136"/>
    </source>
</evidence>
<evidence type="ECO:0000256" key="1">
    <source>
        <dbReference type="ARBA" id="ARBA00004382"/>
    </source>
</evidence>
<comment type="similarity">
    <text evidence="11">Belongs to the PpiD chaperone family.</text>
</comment>
<dbReference type="EMBL" id="FQYO01000002">
    <property type="protein sequence ID" value="SHI68488.1"/>
    <property type="molecule type" value="Genomic_DNA"/>
</dbReference>
<dbReference type="STRING" id="1447782.SAMN05444417_1531"/>
<evidence type="ECO:0000256" key="6">
    <source>
        <dbReference type="ARBA" id="ARBA00022989"/>
    </source>
</evidence>
<dbReference type="PANTHER" id="PTHR47529:SF1">
    <property type="entry name" value="PERIPLASMIC CHAPERONE PPID"/>
    <property type="match status" value="1"/>
</dbReference>
<dbReference type="Gene3D" id="1.10.4030.10">
    <property type="entry name" value="Porin chaperone SurA, peptide-binding domain"/>
    <property type="match status" value="1"/>
</dbReference>
<evidence type="ECO:0000256" key="13">
    <source>
        <dbReference type="ARBA" id="ARBA00042775"/>
    </source>
</evidence>
<protein>
    <recommendedName>
        <fullName evidence="2">Parvulin-like PPIase</fullName>
    </recommendedName>
    <alternativeName>
        <fullName evidence="9">Peptidyl-prolyl cis-trans isomerase plp</fullName>
    </alternativeName>
    <alternativeName>
        <fullName evidence="12">Periplasmic chaperone PpiD</fullName>
    </alternativeName>
    <alternativeName>
        <fullName evidence="13">Periplasmic folding chaperone</fullName>
    </alternativeName>
    <alternativeName>
        <fullName evidence="10">Rotamase plp</fullName>
    </alternativeName>
</protein>
<evidence type="ECO:0000256" key="10">
    <source>
        <dbReference type="ARBA" id="ARBA00031484"/>
    </source>
</evidence>
<dbReference type="SUPFAM" id="SSF109998">
    <property type="entry name" value="Triger factor/SurA peptide-binding domain-like"/>
    <property type="match status" value="1"/>
</dbReference>
<keyword evidence="16" id="KW-1185">Reference proteome</keyword>
<sequence length="615" mass="66560">MAKTAKTAKSLGFYLVIGLLLVGLAGFGATSFSGGTTTAASVGSREITVQDYANALNARLRQLQQITGNPVTMEQARALGVDQQVLSTLVIEATLDDEAADLGLSVGDAEVRDRVIGSPEFAGLDGSFDRETYRRLLQNIGLSEGQYEDQIRRESARTILQAAVLGGVPRPTTYASTLAEWVGQRRSAAWVRVTEDDLIAAPAAPEEGELAAWYDENPDAFTIPETRRISYAWLTPEMLADRVEVTQEELRNLYDQRSAEYVQPERRLVERLVMPDADAAEAARAALDAGETTFETLVTDRGLDLADTDLGDVAEGDLGAAGEPVFAAAPGDVVGPVETSVGPAFYRVNAVLAAQETPFEEVEDDLRAELATDRARRAIEQEVERLNDLVAGGASIEDLAANSELEAGQIDWTEETSDGIAAYDEFRQAAASAEQGGFPELVRLEDGGVFALRLDEVVPPEQPPLEDVRDEALAAFEAARIRAAVIARAEALAEDIRESGTFAVPGREGRVDFGLTRRQFREDRAEGYVDTVFDLSPGEVRVMPTDEGALIVRLEGIRPADTESETVQAEMETVADRTSQSISQDIYQVVVDELQSDVPVRVNDSAIQSVLTQFQ</sequence>
<dbReference type="Proteomes" id="UP000184292">
    <property type="component" value="Unassembled WGS sequence"/>
</dbReference>
<name>A0A1M6D628_9RHOB</name>
<dbReference type="Pfam" id="PF13145">
    <property type="entry name" value="Rotamase_2"/>
    <property type="match status" value="1"/>
</dbReference>
<dbReference type="InterPro" id="IPR000297">
    <property type="entry name" value="PPIase_PpiC"/>
</dbReference>
<evidence type="ECO:0000313" key="15">
    <source>
        <dbReference type="EMBL" id="SHI68488.1"/>
    </source>
</evidence>
<dbReference type="Gene3D" id="3.10.50.40">
    <property type="match status" value="1"/>
</dbReference>
<evidence type="ECO:0000256" key="9">
    <source>
        <dbReference type="ARBA" id="ARBA00030642"/>
    </source>
</evidence>
<evidence type="ECO:0000256" key="11">
    <source>
        <dbReference type="ARBA" id="ARBA00038408"/>
    </source>
</evidence>
<dbReference type="RefSeq" id="WP_073327593.1">
    <property type="nucleotide sequence ID" value="NZ_FQYO01000002.1"/>
</dbReference>
<evidence type="ECO:0000256" key="5">
    <source>
        <dbReference type="ARBA" id="ARBA00022692"/>
    </source>
</evidence>
<keyword evidence="8" id="KW-0143">Chaperone</keyword>
<dbReference type="AlphaFoldDB" id="A0A1M6D628"/>
<keyword evidence="3" id="KW-1003">Cell membrane</keyword>
<evidence type="ECO:0000256" key="8">
    <source>
        <dbReference type="ARBA" id="ARBA00023186"/>
    </source>
</evidence>
<dbReference type="Pfam" id="PF13624">
    <property type="entry name" value="SurA_N_3"/>
    <property type="match status" value="1"/>
</dbReference>
<feature type="domain" description="PpiC" evidence="14">
    <location>
        <begin position="245"/>
        <end position="364"/>
    </location>
</feature>
<comment type="subcellular location">
    <subcellularLocation>
        <location evidence="1">Cell inner membrane</location>
        <topology evidence="1">Single-pass type II membrane protein</topology>
        <orientation evidence="1">Periplasmic side</orientation>
    </subcellularLocation>
</comment>
<dbReference type="InterPro" id="IPR052029">
    <property type="entry name" value="PpiD_chaperone"/>
</dbReference>